<feature type="region of interest" description="Disordered" evidence="1">
    <location>
        <begin position="1"/>
        <end position="60"/>
    </location>
</feature>
<keyword evidence="3" id="KW-1185">Reference proteome</keyword>
<accession>A0ABM8GCF5</accession>
<organism evidence="2 3">
    <name type="scientific">Naasia aerilata</name>
    <dbReference type="NCBI Taxonomy" id="1162966"/>
    <lineage>
        <taxon>Bacteria</taxon>
        <taxon>Bacillati</taxon>
        <taxon>Actinomycetota</taxon>
        <taxon>Actinomycetes</taxon>
        <taxon>Micrococcales</taxon>
        <taxon>Microbacteriaceae</taxon>
        <taxon>Naasia</taxon>
    </lineage>
</organism>
<evidence type="ECO:0000313" key="3">
    <source>
        <dbReference type="Proteomes" id="UP001321498"/>
    </source>
</evidence>
<sequence>MPEGDALAEELARGQEQDRGERDEAGENQPGAREGRGSHFTARAGEYGPALLKPGGLSGHDVPFGVRVGNHCTGQAFYRYAPYSWGPIRPARRS</sequence>
<dbReference type="EMBL" id="AP027731">
    <property type="protein sequence ID" value="BDZ45925.1"/>
    <property type="molecule type" value="Genomic_DNA"/>
</dbReference>
<evidence type="ECO:0000313" key="2">
    <source>
        <dbReference type="EMBL" id="BDZ45925.1"/>
    </source>
</evidence>
<protein>
    <submittedName>
        <fullName evidence="2">Uncharacterized protein</fullName>
    </submittedName>
</protein>
<name>A0ABM8GCF5_9MICO</name>
<gene>
    <name evidence="2" type="ORF">GCM10025866_18340</name>
</gene>
<reference evidence="3" key="1">
    <citation type="journal article" date="2019" name="Int. J. Syst. Evol. Microbiol.">
        <title>The Global Catalogue of Microorganisms (GCM) 10K type strain sequencing project: providing services to taxonomists for standard genome sequencing and annotation.</title>
        <authorList>
            <consortium name="The Broad Institute Genomics Platform"/>
            <consortium name="The Broad Institute Genome Sequencing Center for Infectious Disease"/>
            <person name="Wu L."/>
            <person name="Ma J."/>
        </authorList>
    </citation>
    <scope>NUCLEOTIDE SEQUENCE [LARGE SCALE GENOMIC DNA]</scope>
    <source>
        <strain evidence="3">NBRC 108725</strain>
    </source>
</reference>
<evidence type="ECO:0000256" key="1">
    <source>
        <dbReference type="SAM" id="MobiDB-lite"/>
    </source>
</evidence>
<dbReference type="Proteomes" id="UP001321498">
    <property type="component" value="Chromosome"/>
</dbReference>
<feature type="compositionally biased region" description="Basic and acidic residues" evidence="1">
    <location>
        <begin position="10"/>
        <end position="25"/>
    </location>
</feature>
<proteinExistence type="predicted"/>